<accession>A0A9X2XS81</accession>
<dbReference type="AlphaFoldDB" id="A0A9X2XS81"/>
<dbReference type="Proteomes" id="UP001155483">
    <property type="component" value="Unassembled WGS sequence"/>
</dbReference>
<dbReference type="InterPro" id="IPR023214">
    <property type="entry name" value="HAD_sf"/>
</dbReference>
<protein>
    <submittedName>
        <fullName evidence="6">HAD family phosphatase</fullName>
    </submittedName>
</protein>
<dbReference type="CDD" id="cd07505">
    <property type="entry name" value="HAD_BPGM-like"/>
    <property type="match status" value="1"/>
</dbReference>
<evidence type="ECO:0000256" key="3">
    <source>
        <dbReference type="ARBA" id="ARBA00022723"/>
    </source>
</evidence>
<evidence type="ECO:0000256" key="4">
    <source>
        <dbReference type="ARBA" id="ARBA00022842"/>
    </source>
</evidence>
<sequence>MNYKAFLFDLNGTMIDDMGYHTKAWFSILNNDLSAGLSWEEVKSHMYGKNEELLVRVFGPDHFSKEEMKTLSVEKEKRYQQEYIAHLKLIPGLDKVLKKAADAGIQMAIGSAAITFNIDFVVDNLNIRDYFNAIVSADDVAYSKPDPETFIKAAALLGVDPKDCLVFEDAPKGVEAALRAGMDVLVITTMHEKEEFAAYPNVIGFIKDYEEEFVEELYSQPHPQSA</sequence>
<dbReference type="Gene3D" id="1.10.150.240">
    <property type="entry name" value="Putative phosphatase, domain 2"/>
    <property type="match status" value="1"/>
</dbReference>
<dbReference type="PANTHER" id="PTHR46193">
    <property type="entry name" value="6-PHOSPHOGLUCONATE PHOSPHATASE"/>
    <property type="match status" value="1"/>
</dbReference>
<evidence type="ECO:0000313" key="7">
    <source>
        <dbReference type="Proteomes" id="UP001155483"/>
    </source>
</evidence>
<dbReference type="PANTHER" id="PTHR46193:SF18">
    <property type="entry name" value="HEXITOL PHOSPHATASE B"/>
    <property type="match status" value="1"/>
</dbReference>
<dbReference type="SFLD" id="SFLDG01129">
    <property type="entry name" value="C1.5:_HAD__Beta-PGM__Phosphata"/>
    <property type="match status" value="1"/>
</dbReference>
<dbReference type="InterPro" id="IPR036412">
    <property type="entry name" value="HAD-like_sf"/>
</dbReference>
<dbReference type="EMBL" id="JAOTIF010000001">
    <property type="protein sequence ID" value="MCU7547680.1"/>
    <property type="molecule type" value="Genomic_DNA"/>
</dbReference>
<keyword evidence="5" id="KW-0119">Carbohydrate metabolism</keyword>
<organism evidence="6 7">
    <name type="scientific">Paraflavisolibacter caeni</name>
    <dbReference type="NCBI Taxonomy" id="2982496"/>
    <lineage>
        <taxon>Bacteria</taxon>
        <taxon>Pseudomonadati</taxon>
        <taxon>Bacteroidota</taxon>
        <taxon>Chitinophagia</taxon>
        <taxon>Chitinophagales</taxon>
        <taxon>Chitinophagaceae</taxon>
        <taxon>Paraflavisolibacter</taxon>
    </lineage>
</organism>
<comment type="caution">
    <text evidence="6">The sequence shown here is derived from an EMBL/GenBank/DDBJ whole genome shotgun (WGS) entry which is preliminary data.</text>
</comment>
<evidence type="ECO:0000256" key="5">
    <source>
        <dbReference type="ARBA" id="ARBA00023277"/>
    </source>
</evidence>
<comment type="cofactor">
    <cofactor evidence="1">
        <name>Mg(2+)</name>
        <dbReference type="ChEBI" id="CHEBI:18420"/>
    </cofactor>
</comment>
<dbReference type="InterPro" id="IPR023198">
    <property type="entry name" value="PGP-like_dom2"/>
</dbReference>
<dbReference type="InterPro" id="IPR006439">
    <property type="entry name" value="HAD-SF_hydro_IA"/>
</dbReference>
<dbReference type="SFLD" id="SFLDG01135">
    <property type="entry name" value="C1.5.6:_HAD__Beta-PGM__Phospha"/>
    <property type="match status" value="1"/>
</dbReference>
<evidence type="ECO:0000256" key="1">
    <source>
        <dbReference type="ARBA" id="ARBA00001946"/>
    </source>
</evidence>
<keyword evidence="7" id="KW-1185">Reference proteome</keyword>
<dbReference type="Gene3D" id="3.40.50.1000">
    <property type="entry name" value="HAD superfamily/HAD-like"/>
    <property type="match status" value="1"/>
</dbReference>
<keyword evidence="4" id="KW-0460">Magnesium</keyword>
<keyword evidence="3" id="KW-0479">Metal-binding</keyword>
<evidence type="ECO:0000313" key="6">
    <source>
        <dbReference type="EMBL" id="MCU7547680.1"/>
    </source>
</evidence>
<name>A0A9X2XS81_9BACT</name>
<comment type="similarity">
    <text evidence="2">Belongs to the HAD-like hydrolase superfamily. CbbY/CbbZ/Gph/YieH family.</text>
</comment>
<gene>
    <name evidence="6" type="ORF">OCK74_01080</name>
</gene>
<dbReference type="NCBIfam" id="TIGR01549">
    <property type="entry name" value="HAD-SF-IA-v1"/>
    <property type="match status" value="1"/>
</dbReference>
<dbReference type="RefSeq" id="WP_279295126.1">
    <property type="nucleotide sequence ID" value="NZ_JAOTIF010000001.1"/>
</dbReference>
<evidence type="ECO:0000256" key="2">
    <source>
        <dbReference type="ARBA" id="ARBA00006171"/>
    </source>
</evidence>
<dbReference type="NCBIfam" id="TIGR01509">
    <property type="entry name" value="HAD-SF-IA-v3"/>
    <property type="match status" value="1"/>
</dbReference>
<dbReference type="Pfam" id="PF00702">
    <property type="entry name" value="Hydrolase"/>
    <property type="match status" value="1"/>
</dbReference>
<reference evidence="6" key="2">
    <citation type="submission" date="2023-04" db="EMBL/GenBank/DDBJ databases">
        <title>Paracnuella aquatica gen. nov., sp. nov., a member of the family Chitinophagaceae isolated from a hot spring.</title>
        <authorList>
            <person name="Wang C."/>
        </authorList>
    </citation>
    <scope>NUCLEOTIDE SEQUENCE</scope>
    <source>
        <strain evidence="6">LB-8</strain>
    </source>
</reference>
<dbReference type="InterPro" id="IPR051600">
    <property type="entry name" value="Beta-PGM-like"/>
</dbReference>
<dbReference type="GO" id="GO:0046872">
    <property type="term" value="F:metal ion binding"/>
    <property type="evidence" value="ECO:0007669"/>
    <property type="project" value="UniProtKB-KW"/>
</dbReference>
<dbReference type="SUPFAM" id="SSF56784">
    <property type="entry name" value="HAD-like"/>
    <property type="match status" value="1"/>
</dbReference>
<dbReference type="SFLD" id="SFLDS00003">
    <property type="entry name" value="Haloacid_Dehalogenase"/>
    <property type="match status" value="1"/>
</dbReference>
<dbReference type="GO" id="GO:0003824">
    <property type="term" value="F:catalytic activity"/>
    <property type="evidence" value="ECO:0007669"/>
    <property type="project" value="UniProtKB-ARBA"/>
</dbReference>
<proteinExistence type="inferred from homology"/>
<reference evidence="6" key="1">
    <citation type="submission" date="2022-09" db="EMBL/GenBank/DDBJ databases">
        <authorList>
            <person name="Yuan C."/>
            <person name="Ke Z."/>
        </authorList>
    </citation>
    <scope>NUCLEOTIDE SEQUENCE</scope>
    <source>
        <strain evidence="6">LB-8</strain>
    </source>
</reference>